<evidence type="ECO:0000313" key="3">
    <source>
        <dbReference type="Proteomes" id="UP000665047"/>
    </source>
</evidence>
<protein>
    <recommendedName>
        <fullName evidence="1">DUF7167 domain-containing protein</fullName>
    </recommendedName>
</protein>
<feature type="domain" description="DUF7167" evidence="1">
    <location>
        <begin position="2"/>
        <end position="43"/>
    </location>
</feature>
<proteinExistence type="predicted"/>
<name>A0ABX7VLZ1_XENBU</name>
<sequence length="58" mass="6698">MDMYITIRTNRVGSDTELPLGYTEIDWEQMSEDEQANIITDVIIENLSHAIHAKIYAK</sequence>
<gene>
    <name evidence="2" type="ORF">HGO23_12765</name>
</gene>
<dbReference type="InterPro" id="IPR055591">
    <property type="entry name" value="DUF7167"/>
</dbReference>
<dbReference type="EMBL" id="CP072455">
    <property type="protein sequence ID" value="QTL41819.1"/>
    <property type="molecule type" value="Genomic_DNA"/>
</dbReference>
<dbReference type="RefSeq" id="WP_209028841.1">
    <property type="nucleotide sequence ID" value="NZ_CP072455.1"/>
</dbReference>
<dbReference type="Pfam" id="PF23768">
    <property type="entry name" value="DUF7167"/>
    <property type="match status" value="1"/>
</dbReference>
<keyword evidence="3" id="KW-1185">Reference proteome</keyword>
<reference evidence="2 3" key="1">
    <citation type="submission" date="2021-03" db="EMBL/GenBank/DDBJ databases">
        <title>Complete Genome Sequence Data of Xenorhabdus budapestensis strain C72, a Candidate Biological Control Agent, from China.</title>
        <authorList>
            <person name="LI B."/>
            <person name="WANG S."/>
            <person name="QIU D."/>
        </authorList>
    </citation>
    <scope>NUCLEOTIDE SEQUENCE [LARGE SCALE GENOMIC DNA]</scope>
    <source>
        <strain evidence="2 3">C-7-2</strain>
    </source>
</reference>
<organism evidence="2 3">
    <name type="scientific">Xenorhabdus budapestensis</name>
    <dbReference type="NCBI Taxonomy" id="290110"/>
    <lineage>
        <taxon>Bacteria</taxon>
        <taxon>Pseudomonadati</taxon>
        <taxon>Pseudomonadota</taxon>
        <taxon>Gammaproteobacteria</taxon>
        <taxon>Enterobacterales</taxon>
        <taxon>Morganellaceae</taxon>
        <taxon>Xenorhabdus</taxon>
    </lineage>
</organism>
<dbReference type="Proteomes" id="UP000665047">
    <property type="component" value="Chromosome"/>
</dbReference>
<accession>A0ABX7VLZ1</accession>
<evidence type="ECO:0000313" key="2">
    <source>
        <dbReference type="EMBL" id="QTL41819.1"/>
    </source>
</evidence>
<evidence type="ECO:0000259" key="1">
    <source>
        <dbReference type="Pfam" id="PF23768"/>
    </source>
</evidence>